<dbReference type="InterPro" id="IPR036249">
    <property type="entry name" value="Thioredoxin-like_sf"/>
</dbReference>
<protein>
    <submittedName>
        <fullName evidence="3">Thioredoxin-like fold protein</fullName>
    </submittedName>
</protein>
<dbReference type="PANTHER" id="PTHR43968">
    <property type="match status" value="1"/>
</dbReference>
<accession>A0A167B6S1</accession>
<feature type="region of interest" description="Disordered" evidence="1">
    <location>
        <begin position="1"/>
        <end position="27"/>
    </location>
</feature>
<evidence type="ECO:0000259" key="2">
    <source>
        <dbReference type="PROSITE" id="PS50404"/>
    </source>
</evidence>
<dbReference type="PANTHER" id="PTHR43968:SF6">
    <property type="entry name" value="GLUTATHIONE S-TRANSFERASE OMEGA"/>
    <property type="match status" value="1"/>
</dbReference>
<feature type="region of interest" description="Disordered" evidence="1">
    <location>
        <begin position="204"/>
        <end position="229"/>
    </location>
</feature>
<dbReference type="OrthoDB" id="4951845at2759"/>
<organism evidence="3 4">
    <name type="scientific">Metarhizium rileyi (strain RCEF 4871)</name>
    <name type="common">Nomuraea rileyi</name>
    <dbReference type="NCBI Taxonomy" id="1649241"/>
    <lineage>
        <taxon>Eukaryota</taxon>
        <taxon>Fungi</taxon>
        <taxon>Dikarya</taxon>
        <taxon>Ascomycota</taxon>
        <taxon>Pezizomycotina</taxon>
        <taxon>Sordariomycetes</taxon>
        <taxon>Hypocreomycetidae</taxon>
        <taxon>Hypocreales</taxon>
        <taxon>Clavicipitaceae</taxon>
        <taxon>Metarhizium</taxon>
    </lineage>
</organism>
<dbReference type="InterPro" id="IPR036282">
    <property type="entry name" value="Glutathione-S-Trfase_C_sf"/>
</dbReference>
<reference evidence="3 4" key="1">
    <citation type="journal article" date="2016" name="Genome Biol. Evol.">
        <title>Divergent and convergent evolution of fungal pathogenicity.</title>
        <authorList>
            <person name="Shang Y."/>
            <person name="Xiao G."/>
            <person name="Zheng P."/>
            <person name="Cen K."/>
            <person name="Zhan S."/>
            <person name="Wang C."/>
        </authorList>
    </citation>
    <scope>NUCLEOTIDE SEQUENCE [LARGE SCALE GENOMIC DNA]</scope>
    <source>
        <strain evidence="3 4">RCEF 4871</strain>
    </source>
</reference>
<dbReference type="PROSITE" id="PS50404">
    <property type="entry name" value="GST_NTER"/>
    <property type="match status" value="1"/>
</dbReference>
<dbReference type="InterPro" id="IPR050983">
    <property type="entry name" value="GST_Omega/HSP26"/>
</dbReference>
<dbReference type="AlphaFoldDB" id="A0A167B6S1"/>
<dbReference type="STRING" id="1081105.A0A167B6S1"/>
<dbReference type="Gene3D" id="3.40.30.10">
    <property type="entry name" value="Glutaredoxin"/>
    <property type="match status" value="1"/>
</dbReference>
<proteinExistence type="predicted"/>
<feature type="region of interest" description="Disordered" evidence="1">
    <location>
        <begin position="122"/>
        <end position="141"/>
    </location>
</feature>
<dbReference type="Gene3D" id="1.20.1050.10">
    <property type="match status" value="1"/>
</dbReference>
<sequence>MTSPSPTEHRSARRKSSTRGSETLSHHRLPTYYSLTYHQPGPVEQMAAPGSGAGLPGVAQFRLDIGVGLDGYPGLGEAFRQSPDASFRRVSVQSAAQHRDAVPGAAGGGQFGILAPTTVPSGITEGNLDAPPDGDGIRARGPARIVVDPPDLQAWREKLFNVDDVIVLTDDEFETYFPHVDNVYSHRSTQRYKRKPFISHYWDCRMKGRPPGTPKSDDPAKKRRKRNARERDLCDVKIRITEYFPSASAYVDREAAAAAADAALPAGQKFWTIQRVNGNGGNGKGDGVAGPHRHTLSRSDEIKKSSVQRYVARQETQARRTQQRVPPRKATGAAAATVKKHSKEQDLRLYSACYCPFSQRIWIALEAKGLPYQYCEVDPSKTSRPAPFTQTSPRGTVPAIRHDDWSCSESAVILEYASLCLPPPRNSFFAHRGISPNQPQLEDVHFNVPSTPLLPPDPKQRAKCRLWIDHINTRIVPSFYSLLSGQSDSASLLQTHITSLVLAADEQGPFFAGPTLSLVDVHFAPFAIRLSKILRPLRGWTDPVPGTRWNRWLDSLEKNVHVRGTTSSDDLYVDTVELLTDGAT</sequence>
<dbReference type="InterPro" id="IPR005442">
    <property type="entry name" value="GST_omega"/>
</dbReference>
<dbReference type="CDD" id="cd00570">
    <property type="entry name" value="GST_N_family"/>
    <property type="match status" value="1"/>
</dbReference>
<dbReference type="SUPFAM" id="SSF52833">
    <property type="entry name" value="Thioredoxin-like"/>
    <property type="match status" value="1"/>
</dbReference>
<feature type="region of interest" description="Disordered" evidence="1">
    <location>
        <begin position="314"/>
        <end position="336"/>
    </location>
</feature>
<dbReference type="EMBL" id="AZHC01000021">
    <property type="protein sequence ID" value="OAA39711.1"/>
    <property type="molecule type" value="Genomic_DNA"/>
</dbReference>
<evidence type="ECO:0000256" key="1">
    <source>
        <dbReference type="SAM" id="MobiDB-lite"/>
    </source>
</evidence>
<dbReference type="GO" id="GO:0098754">
    <property type="term" value="P:detoxification"/>
    <property type="evidence" value="ECO:0007669"/>
    <property type="project" value="UniProtKB-ARBA"/>
</dbReference>
<gene>
    <name evidence="3" type="ORF">NOR_06131</name>
</gene>
<dbReference type="Proteomes" id="UP000243498">
    <property type="component" value="Unassembled WGS sequence"/>
</dbReference>
<dbReference type="InterPro" id="IPR004045">
    <property type="entry name" value="Glutathione_S-Trfase_N"/>
</dbReference>
<keyword evidence="4" id="KW-1185">Reference proteome</keyword>
<evidence type="ECO:0000313" key="4">
    <source>
        <dbReference type="Proteomes" id="UP000243498"/>
    </source>
</evidence>
<dbReference type="GO" id="GO:0004364">
    <property type="term" value="F:glutathione transferase activity"/>
    <property type="evidence" value="ECO:0007669"/>
    <property type="project" value="InterPro"/>
</dbReference>
<dbReference type="OMA" id="WADHINR"/>
<dbReference type="PRINTS" id="PR01625">
    <property type="entry name" value="GSTRNSFRASEO"/>
</dbReference>
<evidence type="ECO:0000313" key="3">
    <source>
        <dbReference type="EMBL" id="OAA39711.1"/>
    </source>
</evidence>
<dbReference type="GO" id="GO:0005737">
    <property type="term" value="C:cytoplasm"/>
    <property type="evidence" value="ECO:0007669"/>
    <property type="project" value="InterPro"/>
</dbReference>
<feature type="domain" description="GST N-terminal" evidence="2">
    <location>
        <begin position="345"/>
        <end position="425"/>
    </location>
</feature>
<dbReference type="SUPFAM" id="SSF47616">
    <property type="entry name" value="GST C-terminal domain-like"/>
    <property type="match status" value="1"/>
</dbReference>
<name>A0A167B6S1_METRR</name>
<comment type="caution">
    <text evidence="3">The sequence shown here is derived from an EMBL/GenBank/DDBJ whole genome shotgun (WGS) entry which is preliminary data.</text>
</comment>
<dbReference type="Pfam" id="PF13417">
    <property type="entry name" value="GST_N_3"/>
    <property type="match status" value="1"/>
</dbReference>
<dbReference type="CDD" id="cd00299">
    <property type="entry name" value="GST_C_family"/>
    <property type="match status" value="1"/>
</dbReference>